<gene>
    <name evidence="1" type="ORF">CLV34_1175</name>
</gene>
<dbReference type="Proteomes" id="UP000231586">
    <property type="component" value="Unassembled WGS sequence"/>
</dbReference>
<dbReference type="AlphaFoldDB" id="A0A2M8WRY6"/>
<name>A0A2M8WRY6_9MICO</name>
<keyword evidence="2" id="KW-1185">Reference proteome</keyword>
<evidence type="ECO:0000313" key="2">
    <source>
        <dbReference type="Proteomes" id="UP000231586"/>
    </source>
</evidence>
<sequence>MRVPAAPPFVPEAVAQEGLASVSQVRSAGLSDRRLGTLVAHRVWTRPARGVYDTTPAAPRPLSALRRRAAWLALLAYGPEAIAVGSCALALHGIEGLPMTIRPEAALPDADRREPRSTLRLRRFDDGGGLA</sequence>
<evidence type="ECO:0000313" key="1">
    <source>
        <dbReference type="EMBL" id="PJI93701.1"/>
    </source>
</evidence>
<accession>A0A2M8WRY6</accession>
<organism evidence="1 2">
    <name type="scientific">Luteimicrobium subarcticum</name>
    <dbReference type="NCBI Taxonomy" id="620910"/>
    <lineage>
        <taxon>Bacteria</taxon>
        <taxon>Bacillati</taxon>
        <taxon>Actinomycetota</taxon>
        <taxon>Actinomycetes</taxon>
        <taxon>Micrococcales</taxon>
        <taxon>Luteimicrobium</taxon>
    </lineage>
</organism>
<comment type="caution">
    <text evidence="1">The sequence shown here is derived from an EMBL/GenBank/DDBJ whole genome shotgun (WGS) entry which is preliminary data.</text>
</comment>
<proteinExistence type="predicted"/>
<dbReference type="OrthoDB" id="5143202at2"/>
<dbReference type="RefSeq" id="WP_157803727.1">
    <property type="nucleotide sequence ID" value="NZ_PGTZ01000007.1"/>
</dbReference>
<reference evidence="1 2" key="1">
    <citation type="submission" date="2017-11" db="EMBL/GenBank/DDBJ databases">
        <title>Genomic Encyclopedia of Archaeal and Bacterial Type Strains, Phase II (KMG-II): From Individual Species to Whole Genera.</title>
        <authorList>
            <person name="Goeker M."/>
        </authorList>
    </citation>
    <scope>NUCLEOTIDE SEQUENCE [LARGE SCALE GENOMIC DNA]</scope>
    <source>
        <strain evidence="1 2">DSM 22413</strain>
    </source>
</reference>
<protein>
    <submittedName>
        <fullName evidence="1">Uncharacterized protein</fullName>
    </submittedName>
</protein>
<dbReference type="EMBL" id="PGTZ01000007">
    <property type="protein sequence ID" value="PJI93701.1"/>
    <property type="molecule type" value="Genomic_DNA"/>
</dbReference>